<sequence length="137" mass="15331">MSFLDTLHRAVRRIARDVGAEARSLFEPVFAIRILQDDGRVLVLDCRGRELRLDRRFGTVKSGSRVLARFSEIRTVVVSHSRLGGAHVREEMPELWTVTLSLGWFSRVHVGRTHDDAEASVVAARIASLTGKPVTAR</sequence>
<dbReference type="OrthoDB" id="10012771at2"/>
<proteinExistence type="predicted"/>
<protein>
    <submittedName>
        <fullName evidence="1">Uncharacterized protein</fullName>
    </submittedName>
</protein>
<reference evidence="1 2" key="1">
    <citation type="submission" date="2016-04" db="EMBL/GenBank/DDBJ databases">
        <title>Complete genome sequence of natural rubber-degrading, novel Gram-negative bacterium, Rhizobacter gummiphilus strain NS21.</title>
        <authorList>
            <person name="Tabata M."/>
            <person name="Kasai D."/>
            <person name="Fukuda M."/>
        </authorList>
    </citation>
    <scope>NUCLEOTIDE SEQUENCE [LARGE SCALE GENOMIC DNA]</scope>
    <source>
        <strain evidence="1 2">NS21</strain>
    </source>
</reference>
<evidence type="ECO:0000313" key="2">
    <source>
        <dbReference type="Proteomes" id="UP000193427"/>
    </source>
</evidence>
<dbReference type="RefSeq" id="WP_085752031.1">
    <property type="nucleotide sequence ID" value="NZ_BSPR01000011.1"/>
</dbReference>
<organism evidence="1 2">
    <name type="scientific">Piscinibacter gummiphilus</name>
    <dbReference type="NCBI Taxonomy" id="946333"/>
    <lineage>
        <taxon>Bacteria</taxon>
        <taxon>Pseudomonadati</taxon>
        <taxon>Pseudomonadota</taxon>
        <taxon>Betaproteobacteria</taxon>
        <taxon>Burkholderiales</taxon>
        <taxon>Sphaerotilaceae</taxon>
        <taxon>Piscinibacter</taxon>
    </lineage>
</organism>
<evidence type="ECO:0000313" key="1">
    <source>
        <dbReference type="EMBL" id="ARN21739.1"/>
    </source>
</evidence>
<accession>A0A1W6LBV0</accession>
<dbReference type="KEGG" id="rgu:A4W93_18585"/>
<name>A0A1W6LBV0_9BURK</name>
<dbReference type="STRING" id="946333.A4W93_18585"/>
<dbReference type="EMBL" id="CP015118">
    <property type="protein sequence ID" value="ARN21739.1"/>
    <property type="molecule type" value="Genomic_DNA"/>
</dbReference>
<dbReference type="Proteomes" id="UP000193427">
    <property type="component" value="Chromosome"/>
</dbReference>
<dbReference type="AlphaFoldDB" id="A0A1W6LBV0"/>
<gene>
    <name evidence="1" type="ORF">A4W93_18585</name>
</gene>
<keyword evidence="2" id="KW-1185">Reference proteome</keyword>